<name>A0AAV1IJU0_9CHLO</name>
<feature type="domain" description="FAS1" evidence="2">
    <location>
        <begin position="27"/>
        <end position="169"/>
    </location>
</feature>
<dbReference type="Proteomes" id="UP001314263">
    <property type="component" value="Unassembled WGS sequence"/>
</dbReference>
<keyword evidence="1" id="KW-0732">Signal</keyword>
<evidence type="ECO:0000256" key="1">
    <source>
        <dbReference type="SAM" id="SignalP"/>
    </source>
</evidence>
<reference evidence="3 4" key="1">
    <citation type="submission" date="2023-10" db="EMBL/GenBank/DDBJ databases">
        <authorList>
            <person name="Maclean D."/>
            <person name="Macfadyen A."/>
        </authorList>
    </citation>
    <scope>NUCLEOTIDE SEQUENCE [LARGE SCALE GENOMIC DNA]</scope>
</reference>
<evidence type="ECO:0000313" key="4">
    <source>
        <dbReference type="Proteomes" id="UP001314263"/>
    </source>
</evidence>
<dbReference type="GO" id="GO:0005615">
    <property type="term" value="C:extracellular space"/>
    <property type="evidence" value="ECO:0007669"/>
    <property type="project" value="TreeGrafter"/>
</dbReference>
<gene>
    <name evidence="3" type="ORF">CVIRNUC_009503</name>
</gene>
<dbReference type="AlphaFoldDB" id="A0AAV1IJU0"/>
<evidence type="ECO:0000313" key="3">
    <source>
        <dbReference type="EMBL" id="CAK0786290.1"/>
    </source>
</evidence>
<dbReference type="EMBL" id="CAUYUE010000014">
    <property type="protein sequence ID" value="CAK0786290.1"/>
    <property type="molecule type" value="Genomic_DNA"/>
</dbReference>
<dbReference type="Gene3D" id="2.30.180.10">
    <property type="entry name" value="FAS1 domain"/>
    <property type="match status" value="1"/>
</dbReference>
<dbReference type="PANTHER" id="PTHR10900:SF77">
    <property type="entry name" value="FI19380P1"/>
    <property type="match status" value="1"/>
</dbReference>
<sequence>MAPSKAAFAFAALLLAASGLALAQQPCVTPYQSAARNSELTFVAQAMQITGLASTFNNTALKATIFLPKNEAFTALASSMGLDLNQVLTSNTPFTPYLGQILEYHVVPSQVLHAADFTQGEVLNTVLNQTLTVGLSPLTITPTGGKAATVTFTDFIACDAIEHVLDTVLVPQSVSCHPPLQSCFLPSSR</sequence>
<keyword evidence="4" id="KW-1185">Reference proteome</keyword>
<dbReference type="InterPro" id="IPR050904">
    <property type="entry name" value="Adhesion/Biosynth-related"/>
</dbReference>
<comment type="caution">
    <text evidence="3">The sequence shown here is derived from an EMBL/GenBank/DDBJ whole genome shotgun (WGS) entry which is preliminary data.</text>
</comment>
<dbReference type="InterPro" id="IPR000782">
    <property type="entry name" value="FAS1_domain"/>
</dbReference>
<dbReference type="PANTHER" id="PTHR10900">
    <property type="entry name" value="PERIOSTIN-RELATED"/>
    <property type="match status" value="1"/>
</dbReference>
<protein>
    <recommendedName>
        <fullName evidence="2">FAS1 domain-containing protein</fullName>
    </recommendedName>
</protein>
<feature type="signal peptide" evidence="1">
    <location>
        <begin position="1"/>
        <end position="23"/>
    </location>
</feature>
<dbReference type="SUPFAM" id="SSF82153">
    <property type="entry name" value="FAS1 domain"/>
    <property type="match status" value="1"/>
</dbReference>
<feature type="chain" id="PRO_5043651219" description="FAS1 domain-containing protein" evidence="1">
    <location>
        <begin position="24"/>
        <end position="189"/>
    </location>
</feature>
<proteinExistence type="predicted"/>
<accession>A0AAV1IJU0</accession>
<dbReference type="InterPro" id="IPR036378">
    <property type="entry name" value="FAS1_dom_sf"/>
</dbReference>
<organism evidence="3 4">
    <name type="scientific">Coccomyxa viridis</name>
    <dbReference type="NCBI Taxonomy" id="1274662"/>
    <lineage>
        <taxon>Eukaryota</taxon>
        <taxon>Viridiplantae</taxon>
        <taxon>Chlorophyta</taxon>
        <taxon>core chlorophytes</taxon>
        <taxon>Trebouxiophyceae</taxon>
        <taxon>Trebouxiophyceae incertae sedis</taxon>
        <taxon>Coccomyxaceae</taxon>
        <taxon>Coccomyxa</taxon>
    </lineage>
</organism>
<dbReference type="PROSITE" id="PS50213">
    <property type="entry name" value="FAS1"/>
    <property type="match status" value="1"/>
</dbReference>
<evidence type="ECO:0000259" key="2">
    <source>
        <dbReference type="PROSITE" id="PS50213"/>
    </source>
</evidence>
<dbReference type="SMART" id="SM00554">
    <property type="entry name" value="FAS1"/>
    <property type="match status" value="1"/>
</dbReference>
<dbReference type="Pfam" id="PF02469">
    <property type="entry name" value="Fasciclin"/>
    <property type="match status" value="1"/>
</dbReference>